<accession>Q2J0G2</accession>
<evidence type="ECO:0000313" key="2">
    <source>
        <dbReference type="Proteomes" id="UP000008809"/>
    </source>
</evidence>
<organism evidence="1 2">
    <name type="scientific">Rhodopseudomonas palustris (strain HaA2)</name>
    <dbReference type="NCBI Taxonomy" id="316058"/>
    <lineage>
        <taxon>Bacteria</taxon>
        <taxon>Pseudomonadati</taxon>
        <taxon>Pseudomonadota</taxon>
        <taxon>Alphaproteobacteria</taxon>
        <taxon>Hyphomicrobiales</taxon>
        <taxon>Nitrobacteraceae</taxon>
        <taxon>Rhodopseudomonas</taxon>
    </lineage>
</organism>
<sequence length="125" mass="14071">MAVDVDEVEVICDAEFLEQRDFEAAKARVAAEAKALDALRAEDRGRSKRAVRRRMADALCGWRLCRLKICRRARRCRTDATLCVGARHNAWPLADEVAAIDDTYAALQLERLELAEAEDAGLQQR</sequence>
<dbReference type="RefSeq" id="WP_011440236.1">
    <property type="nucleotide sequence ID" value="NC_007778.1"/>
</dbReference>
<dbReference type="KEGG" id="rpb:RPB_1338"/>
<reference evidence="1 2" key="1">
    <citation type="submission" date="2006-01" db="EMBL/GenBank/DDBJ databases">
        <title>Complete sequence of Rhodopseudomonas palustris HaA2.</title>
        <authorList>
            <consortium name="US DOE Joint Genome Institute"/>
            <person name="Copeland A."/>
            <person name="Lucas S."/>
            <person name="Lapidus A."/>
            <person name="Barry K."/>
            <person name="Detter J.C."/>
            <person name="Glavina T."/>
            <person name="Hammon N."/>
            <person name="Israni S."/>
            <person name="Pitluck S."/>
            <person name="Chain P."/>
            <person name="Malfatti S."/>
            <person name="Shin M."/>
            <person name="Vergez L."/>
            <person name="Schmutz J."/>
            <person name="Larimer F."/>
            <person name="Land M."/>
            <person name="Hauser L."/>
            <person name="Pelletier D.A."/>
            <person name="Kyrpides N."/>
            <person name="Anderson I."/>
            <person name="Oda Y."/>
            <person name="Harwood C.S."/>
            <person name="Richardson P."/>
        </authorList>
    </citation>
    <scope>NUCLEOTIDE SEQUENCE [LARGE SCALE GENOMIC DNA]</scope>
    <source>
        <strain evidence="1 2">HaA2</strain>
    </source>
</reference>
<name>Q2J0G2_RHOP2</name>
<keyword evidence="2" id="KW-1185">Reference proteome</keyword>
<protein>
    <submittedName>
        <fullName evidence="1">Uncharacterized protein</fullName>
    </submittedName>
</protein>
<dbReference type="AlphaFoldDB" id="Q2J0G2"/>
<dbReference type="EMBL" id="CP000250">
    <property type="protein sequence ID" value="ABD06048.1"/>
    <property type="molecule type" value="Genomic_DNA"/>
</dbReference>
<proteinExistence type="predicted"/>
<dbReference type="HOGENOM" id="CLU_1990953_0_0_5"/>
<evidence type="ECO:0000313" key="1">
    <source>
        <dbReference type="EMBL" id="ABD06048.1"/>
    </source>
</evidence>
<dbReference type="Proteomes" id="UP000008809">
    <property type="component" value="Chromosome"/>
</dbReference>
<gene>
    <name evidence="1" type="ordered locus">RPB_1338</name>
</gene>